<dbReference type="EMBL" id="CP063169">
    <property type="protein sequence ID" value="QOR69608.1"/>
    <property type="molecule type" value="Genomic_DNA"/>
</dbReference>
<organism evidence="4 5">
    <name type="scientific">Ruania alkalisoli</name>
    <dbReference type="NCBI Taxonomy" id="2779775"/>
    <lineage>
        <taxon>Bacteria</taxon>
        <taxon>Bacillati</taxon>
        <taxon>Actinomycetota</taxon>
        <taxon>Actinomycetes</taxon>
        <taxon>Micrococcales</taxon>
        <taxon>Ruaniaceae</taxon>
        <taxon>Ruania</taxon>
    </lineage>
</organism>
<evidence type="ECO:0000256" key="2">
    <source>
        <dbReference type="SAM" id="Phobius"/>
    </source>
</evidence>
<reference evidence="4 5" key="1">
    <citation type="submission" date="2020-10" db="EMBL/GenBank/DDBJ databases">
        <title>Haloactinobacterium sp. RN3S43, a bacterium isolated from saline soil.</title>
        <authorList>
            <person name="Sun J.-Q."/>
        </authorList>
    </citation>
    <scope>NUCLEOTIDE SEQUENCE [LARGE SCALE GENOMIC DNA]</scope>
    <source>
        <strain evidence="4 5">RN3S43</strain>
    </source>
</reference>
<keyword evidence="2" id="KW-0472">Membrane</keyword>
<feature type="region of interest" description="Disordered" evidence="1">
    <location>
        <begin position="167"/>
        <end position="189"/>
    </location>
</feature>
<name>A0A7M1SPX1_9MICO</name>
<feature type="transmembrane region" description="Helical" evidence="2">
    <location>
        <begin position="192"/>
        <end position="212"/>
    </location>
</feature>
<keyword evidence="5" id="KW-1185">Reference proteome</keyword>
<keyword evidence="2" id="KW-1133">Transmembrane helix</keyword>
<dbReference type="RefSeq" id="WP_193496108.1">
    <property type="nucleotide sequence ID" value="NZ_CP063169.1"/>
</dbReference>
<keyword evidence="3" id="KW-0732">Signal</keyword>
<feature type="signal peptide" evidence="3">
    <location>
        <begin position="1"/>
        <end position="25"/>
    </location>
</feature>
<evidence type="ECO:0000256" key="1">
    <source>
        <dbReference type="SAM" id="MobiDB-lite"/>
    </source>
</evidence>
<dbReference type="KEGG" id="halt:IM660_13090"/>
<dbReference type="AlphaFoldDB" id="A0A7M1SPX1"/>
<gene>
    <name evidence="4" type="ORF">IM660_13090</name>
</gene>
<keyword evidence="2" id="KW-0812">Transmembrane</keyword>
<proteinExistence type="predicted"/>
<dbReference type="Proteomes" id="UP000593758">
    <property type="component" value="Chromosome"/>
</dbReference>
<feature type="chain" id="PRO_5032492706" evidence="3">
    <location>
        <begin position="26"/>
        <end position="218"/>
    </location>
</feature>
<feature type="compositionally biased region" description="Acidic residues" evidence="1">
    <location>
        <begin position="167"/>
        <end position="176"/>
    </location>
</feature>
<evidence type="ECO:0000256" key="3">
    <source>
        <dbReference type="SAM" id="SignalP"/>
    </source>
</evidence>
<accession>A0A7M1SPX1</accession>
<evidence type="ECO:0000313" key="5">
    <source>
        <dbReference type="Proteomes" id="UP000593758"/>
    </source>
</evidence>
<sequence>MHLTLRSLPALAAAAALTTASLAGAFGAPSAGAEAVTPAPVGTACPDETGVTVVVDFTDVGGDIEVGCADGDPTTGREALESAGFAPEDSQPGLICTIDGQPDPCPEEFDGNYWSYWNAEPDSEWTSYEVGADEADPAPGAIEGWRYSDGSEGPGIAPVDVLAVAEPEETTDESAEDADHADEPAEESSTPMLPILAVVLGLALVAAIVLVVRRRARN</sequence>
<evidence type="ECO:0000313" key="4">
    <source>
        <dbReference type="EMBL" id="QOR69608.1"/>
    </source>
</evidence>
<protein>
    <submittedName>
        <fullName evidence="4">Uncharacterized protein</fullName>
    </submittedName>
</protein>